<accession>A0ABT8SK76</accession>
<dbReference type="PANTHER" id="PTHR30561:SF0">
    <property type="entry name" value="GUANIDINIUM EXPORTER"/>
    <property type="match status" value="1"/>
</dbReference>
<dbReference type="InterPro" id="IPR000390">
    <property type="entry name" value="Small_drug/metabolite_transptr"/>
</dbReference>
<keyword evidence="6 10" id="KW-0472">Membrane</keyword>
<evidence type="ECO:0000256" key="7">
    <source>
        <dbReference type="ARBA" id="ARBA00038151"/>
    </source>
</evidence>
<protein>
    <recommendedName>
        <fullName evidence="8">Guanidinium exporter</fullName>
    </recommendedName>
</protein>
<evidence type="ECO:0000313" key="12">
    <source>
        <dbReference type="Proteomes" id="UP001169063"/>
    </source>
</evidence>
<evidence type="ECO:0000256" key="8">
    <source>
        <dbReference type="ARBA" id="ARBA00039168"/>
    </source>
</evidence>
<evidence type="ECO:0000313" key="11">
    <source>
        <dbReference type="EMBL" id="MDO1558959.1"/>
    </source>
</evidence>
<keyword evidence="5 10" id="KW-1133">Transmembrane helix</keyword>
<gene>
    <name evidence="11" type="ORF">Q0812_05905</name>
</gene>
<proteinExistence type="inferred from homology"/>
<dbReference type="EMBL" id="JAUKTR010000002">
    <property type="protein sequence ID" value="MDO1558959.1"/>
    <property type="molecule type" value="Genomic_DNA"/>
</dbReference>
<feature type="transmembrane region" description="Helical" evidence="10">
    <location>
        <begin position="57"/>
        <end position="78"/>
    </location>
</feature>
<keyword evidence="3" id="KW-1003">Cell membrane</keyword>
<dbReference type="InterPro" id="IPR045324">
    <property type="entry name" value="Small_multidrug_res"/>
</dbReference>
<dbReference type="RefSeq" id="WP_302109389.1">
    <property type="nucleotide sequence ID" value="NZ_JAUKTR010000002.1"/>
</dbReference>
<evidence type="ECO:0000256" key="6">
    <source>
        <dbReference type="ARBA" id="ARBA00023136"/>
    </source>
</evidence>
<name>A0ABT8SK76_9CAUL</name>
<feature type="transmembrane region" description="Helical" evidence="10">
    <location>
        <begin position="84"/>
        <end position="102"/>
    </location>
</feature>
<evidence type="ECO:0000256" key="9">
    <source>
        <dbReference type="RuleBase" id="RU003942"/>
    </source>
</evidence>
<evidence type="ECO:0000256" key="5">
    <source>
        <dbReference type="ARBA" id="ARBA00022989"/>
    </source>
</evidence>
<dbReference type="InterPro" id="IPR037185">
    <property type="entry name" value="EmrE-like"/>
</dbReference>
<evidence type="ECO:0000256" key="4">
    <source>
        <dbReference type="ARBA" id="ARBA00022692"/>
    </source>
</evidence>
<keyword evidence="4 9" id="KW-0812">Transmembrane</keyword>
<reference evidence="11" key="1">
    <citation type="submission" date="2023-07" db="EMBL/GenBank/DDBJ databases">
        <title>Brevundimonas soil sp. nov., isolated from the soil of chemical plant.</title>
        <authorList>
            <person name="Wu N."/>
        </authorList>
    </citation>
    <scope>NUCLEOTIDE SEQUENCE</scope>
    <source>
        <strain evidence="11">XZ-24</strain>
    </source>
</reference>
<evidence type="ECO:0000256" key="2">
    <source>
        <dbReference type="ARBA" id="ARBA00022448"/>
    </source>
</evidence>
<comment type="subcellular location">
    <subcellularLocation>
        <location evidence="1 9">Cell membrane</location>
        <topology evidence="1 9">Multi-pass membrane protein</topology>
    </subcellularLocation>
</comment>
<evidence type="ECO:0000256" key="1">
    <source>
        <dbReference type="ARBA" id="ARBA00004651"/>
    </source>
</evidence>
<sequence>MAWLLLVVAGLFEVVWAYFMKQSAGFTRLWPSVATLGFMGISFALLGVSMKTLPMGVAYSVWTGIGAVGALIVGVLVLHERLNALQVLAAALIVGGLVLMRVSTPQA</sequence>
<dbReference type="Gene3D" id="1.10.3730.20">
    <property type="match status" value="1"/>
</dbReference>
<evidence type="ECO:0000256" key="10">
    <source>
        <dbReference type="SAM" id="Phobius"/>
    </source>
</evidence>
<dbReference type="PANTHER" id="PTHR30561">
    <property type="entry name" value="SMR FAMILY PROTON-DEPENDENT DRUG EFFLUX TRANSPORTER SUGE"/>
    <property type="match status" value="1"/>
</dbReference>
<evidence type="ECO:0000256" key="3">
    <source>
        <dbReference type="ARBA" id="ARBA00022475"/>
    </source>
</evidence>
<dbReference type="Proteomes" id="UP001169063">
    <property type="component" value="Unassembled WGS sequence"/>
</dbReference>
<dbReference type="Pfam" id="PF00893">
    <property type="entry name" value="Multi_Drug_Res"/>
    <property type="match status" value="1"/>
</dbReference>
<organism evidence="11 12">
    <name type="scientific">Peiella sedimenti</name>
    <dbReference type="NCBI Taxonomy" id="3061083"/>
    <lineage>
        <taxon>Bacteria</taxon>
        <taxon>Pseudomonadati</taxon>
        <taxon>Pseudomonadota</taxon>
        <taxon>Alphaproteobacteria</taxon>
        <taxon>Caulobacterales</taxon>
        <taxon>Caulobacteraceae</taxon>
        <taxon>Peiella</taxon>
    </lineage>
</organism>
<comment type="similarity">
    <text evidence="7">Belongs to the drug/metabolite transporter (DMT) superfamily. Small multidrug resistance (SMR) (TC 2.A.7.1) family. Gdx/SugE subfamily.</text>
</comment>
<feature type="transmembrane region" description="Helical" evidence="10">
    <location>
        <begin position="33"/>
        <end position="50"/>
    </location>
</feature>
<dbReference type="SUPFAM" id="SSF103481">
    <property type="entry name" value="Multidrug resistance efflux transporter EmrE"/>
    <property type="match status" value="1"/>
</dbReference>
<keyword evidence="12" id="KW-1185">Reference proteome</keyword>
<comment type="caution">
    <text evidence="11">The sequence shown here is derived from an EMBL/GenBank/DDBJ whole genome shotgun (WGS) entry which is preliminary data.</text>
</comment>
<keyword evidence="2" id="KW-0813">Transport</keyword>